<accession>A0A813LZ64</accession>
<organism evidence="2 3">
    <name type="scientific">Brachionus calyciflorus</name>
    <dbReference type="NCBI Taxonomy" id="104777"/>
    <lineage>
        <taxon>Eukaryota</taxon>
        <taxon>Metazoa</taxon>
        <taxon>Spiralia</taxon>
        <taxon>Gnathifera</taxon>
        <taxon>Rotifera</taxon>
        <taxon>Eurotatoria</taxon>
        <taxon>Monogononta</taxon>
        <taxon>Pseudotrocha</taxon>
        <taxon>Ploima</taxon>
        <taxon>Brachionidae</taxon>
        <taxon>Brachionus</taxon>
    </lineage>
</organism>
<reference evidence="2" key="1">
    <citation type="submission" date="2021-02" db="EMBL/GenBank/DDBJ databases">
        <authorList>
            <person name="Nowell W R."/>
        </authorList>
    </citation>
    <scope>NUCLEOTIDE SEQUENCE</scope>
    <source>
        <strain evidence="2">Ploen Becks lab</strain>
    </source>
</reference>
<dbReference type="InterPro" id="IPR001810">
    <property type="entry name" value="F-box_dom"/>
</dbReference>
<keyword evidence="3" id="KW-1185">Reference proteome</keyword>
<dbReference type="OrthoDB" id="3219396at2759"/>
<evidence type="ECO:0000313" key="2">
    <source>
        <dbReference type="EMBL" id="CAF0708411.1"/>
    </source>
</evidence>
<dbReference type="Pfam" id="PF00646">
    <property type="entry name" value="F-box"/>
    <property type="match status" value="1"/>
</dbReference>
<comment type="caution">
    <text evidence="2">The sequence shown here is derived from an EMBL/GenBank/DDBJ whole genome shotgun (WGS) entry which is preliminary data.</text>
</comment>
<dbReference type="InterPro" id="IPR036047">
    <property type="entry name" value="F-box-like_dom_sf"/>
</dbReference>
<evidence type="ECO:0000313" key="3">
    <source>
        <dbReference type="Proteomes" id="UP000663879"/>
    </source>
</evidence>
<dbReference type="SUPFAM" id="SSF81383">
    <property type="entry name" value="F-box domain"/>
    <property type="match status" value="1"/>
</dbReference>
<dbReference type="EMBL" id="CAJNOC010000032">
    <property type="protein sequence ID" value="CAF0708411.1"/>
    <property type="molecule type" value="Genomic_DNA"/>
</dbReference>
<dbReference type="Gene3D" id="1.20.1280.50">
    <property type="match status" value="1"/>
</dbReference>
<protein>
    <recommendedName>
        <fullName evidence="1">F-box domain-containing protein</fullName>
    </recommendedName>
</protein>
<proteinExistence type="predicted"/>
<dbReference type="PANTHER" id="PTHR46731">
    <property type="entry name" value="F-BOX ONLY PROTEIN 15"/>
    <property type="match status" value="1"/>
</dbReference>
<name>A0A813LZ64_9BILA</name>
<dbReference type="Proteomes" id="UP000663879">
    <property type="component" value="Unassembled WGS sequence"/>
</dbReference>
<feature type="domain" description="F-box" evidence="1">
    <location>
        <begin position="33"/>
        <end position="79"/>
    </location>
</feature>
<dbReference type="PROSITE" id="PS50181">
    <property type="entry name" value="FBOX"/>
    <property type="match status" value="1"/>
</dbReference>
<gene>
    <name evidence="2" type="ORF">OXX778_LOCUS600</name>
</gene>
<sequence>MFNKDNKPSRIISTSDYLKKKSQSLNLNYSPKKPSDLSIPDEVLIKVFDHLNLNDLFKCSLVNKQWYDISNLKRFWSKWTKLYKCQDEFNRIHDETNLSSKLCFKKLYEKKLDLAIFKLNQKVSKKFNKYTNLPDLLNLKSDLGSMIWSLKFYDKRDKELMKFTTQEQNNFEAGFSLVWSDLPDLNENLRNEIVKMKFNVNLPFYIDLKNGSLTNQKNKYSSDNLNKTCLIREYEFNFKNIQNSKLIYEDKLIQMYQYEQNFLFGLWKSNDKIKQLAFISVHLILDHDFLKIIFPSENKKTNLKKKEINYDTELDSKFGLHDYKVYLCIRNQTKTIFLSDVSTVYKASIEKYKENDYVYLDIYDCDMVKKVGPCLRMLPKFTWKSLINPKNNCDLLGIIDLCIFDSNNKLILSQSFPLNFFSKNSSQSETENFIVSHDLKTEYIDEKIIFKTSISTLKDEFSIKNDSDESYYLTSFKIYLSLDYVDQMLGTCFQKNKKK</sequence>
<dbReference type="PANTHER" id="PTHR46731:SF1">
    <property type="entry name" value="F-BOX ONLY PROTEIN 15"/>
    <property type="match status" value="1"/>
</dbReference>
<dbReference type="GO" id="GO:0019005">
    <property type="term" value="C:SCF ubiquitin ligase complex"/>
    <property type="evidence" value="ECO:0007669"/>
    <property type="project" value="TreeGrafter"/>
</dbReference>
<dbReference type="SMART" id="SM00256">
    <property type="entry name" value="FBOX"/>
    <property type="match status" value="1"/>
</dbReference>
<dbReference type="CDD" id="cd09917">
    <property type="entry name" value="F-box_SF"/>
    <property type="match status" value="1"/>
</dbReference>
<dbReference type="AlphaFoldDB" id="A0A813LZ64"/>
<evidence type="ECO:0000259" key="1">
    <source>
        <dbReference type="PROSITE" id="PS50181"/>
    </source>
</evidence>